<name>A0ABP8JZR9_9MICO</name>
<accession>A0ABP8JZR9</accession>
<dbReference type="InterPro" id="IPR052367">
    <property type="entry name" value="Thiosulfate_ST/Rhodanese-like"/>
</dbReference>
<gene>
    <name evidence="3" type="ORF">GCM10023153_23720</name>
</gene>
<dbReference type="PANTHER" id="PTHR45431:SF3">
    <property type="entry name" value="RHODANESE-LIKE DOMAIN-CONTAINING PROTEIN 15, CHLOROPLASTIC"/>
    <property type="match status" value="1"/>
</dbReference>
<feature type="domain" description="Rhodanese" evidence="2">
    <location>
        <begin position="66"/>
        <end position="156"/>
    </location>
</feature>
<organism evidence="3 4">
    <name type="scientific">Ornithinibacter aureus</name>
    <dbReference type="NCBI Taxonomy" id="622664"/>
    <lineage>
        <taxon>Bacteria</taxon>
        <taxon>Bacillati</taxon>
        <taxon>Actinomycetota</taxon>
        <taxon>Actinomycetes</taxon>
        <taxon>Micrococcales</taxon>
        <taxon>Intrasporangiaceae</taxon>
        <taxon>Ornithinibacter</taxon>
    </lineage>
</organism>
<dbReference type="PANTHER" id="PTHR45431">
    <property type="entry name" value="RHODANESE-LIKE DOMAIN-CONTAINING PROTEIN 15, CHLOROPLASTIC"/>
    <property type="match status" value="1"/>
</dbReference>
<dbReference type="InterPro" id="IPR036873">
    <property type="entry name" value="Rhodanese-like_dom_sf"/>
</dbReference>
<dbReference type="PROSITE" id="PS51257">
    <property type="entry name" value="PROKAR_LIPOPROTEIN"/>
    <property type="match status" value="1"/>
</dbReference>
<dbReference type="SUPFAM" id="SSF52821">
    <property type="entry name" value="Rhodanese/Cell cycle control phosphatase"/>
    <property type="match status" value="1"/>
</dbReference>
<evidence type="ECO:0000313" key="3">
    <source>
        <dbReference type="EMBL" id="GAA4398612.1"/>
    </source>
</evidence>
<dbReference type="CDD" id="cd00158">
    <property type="entry name" value="RHOD"/>
    <property type="match status" value="1"/>
</dbReference>
<evidence type="ECO:0000259" key="2">
    <source>
        <dbReference type="PROSITE" id="PS50206"/>
    </source>
</evidence>
<dbReference type="EMBL" id="BAABFX010000032">
    <property type="protein sequence ID" value="GAA4398612.1"/>
    <property type="molecule type" value="Genomic_DNA"/>
</dbReference>
<proteinExistence type="predicted"/>
<feature type="chain" id="PRO_5046847771" description="Rhodanese domain-containing protein" evidence="1">
    <location>
        <begin position="29"/>
        <end position="157"/>
    </location>
</feature>
<reference evidence="4" key="1">
    <citation type="journal article" date="2019" name="Int. J. Syst. Evol. Microbiol.">
        <title>The Global Catalogue of Microorganisms (GCM) 10K type strain sequencing project: providing services to taxonomists for standard genome sequencing and annotation.</title>
        <authorList>
            <consortium name="The Broad Institute Genomics Platform"/>
            <consortium name="The Broad Institute Genome Sequencing Center for Infectious Disease"/>
            <person name="Wu L."/>
            <person name="Ma J."/>
        </authorList>
    </citation>
    <scope>NUCLEOTIDE SEQUENCE [LARGE SCALE GENOMIC DNA]</scope>
    <source>
        <strain evidence="4">JCM 17738</strain>
    </source>
</reference>
<evidence type="ECO:0000256" key="1">
    <source>
        <dbReference type="SAM" id="SignalP"/>
    </source>
</evidence>
<feature type="signal peptide" evidence="1">
    <location>
        <begin position="1"/>
        <end position="28"/>
    </location>
</feature>
<protein>
    <recommendedName>
        <fullName evidence="2">Rhodanese domain-containing protein</fullName>
    </recommendedName>
</protein>
<dbReference type="Gene3D" id="3.40.250.10">
    <property type="entry name" value="Rhodanese-like domain"/>
    <property type="match status" value="1"/>
</dbReference>
<sequence length="157" mass="15068">MTARTARSARTGTLVLVSALAAASLTLAGCSSGSGSDASVTAGPTAATAPASGAELDAAGFAAALKLPGTTIIDVRTPAEFAEGHLPGAVNIDIASPDFSAQVSALDPSAPYAVYCRSGNRSASALSEMAAVGMTGAYHLGGGIGAWQGAGGEVVTG</sequence>
<dbReference type="InterPro" id="IPR001307">
    <property type="entry name" value="Thiosulphate_STrfase_CS"/>
</dbReference>
<comment type="caution">
    <text evidence="3">The sequence shown here is derived from an EMBL/GenBank/DDBJ whole genome shotgun (WGS) entry which is preliminary data.</text>
</comment>
<dbReference type="SMART" id="SM00450">
    <property type="entry name" value="RHOD"/>
    <property type="match status" value="1"/>
</dbReference>
<dbReference type="PROSITE" id="PS00380">
    <property type="entry name" value="RHODANESE_1"/>
    <property type="match status" value="1"/>
</dbReference>
<dbReference type="Proteomes" id="UP001500390">
    <property type="component" value="Unassembled WGS sequence"/>
</dbReference>
<evidence type="ECO:0000313" key="4">
    <source>
        <dbReference type="Proteomes" id="UP001500390"/>
    </source>
</evidence>
<keyword evidence="1" id="KW-0732">Signal</keyword>
<dbReference type="PROSITE" id="PS50206">
    <property type="entry name" value="RHODANESE_3"/>
    <property type="match status" value="1"/>
</dbReference>
<dbReference type="InterPro" id="IPR001763">
    <property type="entry name" value="Rhodanese-like_dom"/>
</dbReference>
<dbReference type="Pfam" id="PF00581">
    <property type="entry name" value="Rhodanese"/>
    <property type="match status" value="1"/>
</dbReference>
<dbReference type="RefSeq" id="WP_159901892.1">
    <property type="nucleotide sequence ID" value="NZ_BAABFX010000032.1"/>
</dbReference>
<keyword evidence="4" id="KW-1185">Reference proteome</keyword>